<dbReference type="InterPro" id="IPR036097">
    <property type="entry name" value="HisK_dim/P_sf"/>
</dbReference>
<evidence type="ECO:0000256" key="1">
    <source>
        <dbReference type="ARBA" id="ARBA00000085"/>
    </source>
</evidence>
<dbReference type="GO" id="GO:0006355">
    <property type="term" value="P:regulation of DNA-templated transcription"/>
    <property type="evidence" value="ECO:0007669"/>
    <property type="project" value="InterPro"/>
</dbReference>
<dbReference type="CDD" id="cd00082">
    <property type="entry name" value="HisKA"/>
    <property type="match status" value="1"/>
</dbReference>
<dbReference type="InterPro" id="IPR003661">
    <property type="entry name" value="HisK_dim/P_dom"/>
</dbReference>
<dbReference type="GO" id="GO:0007234">
    <property type="term" value="P:osmosensory signaling via phosphorelay pathway"/>
    <property type="evidence" value="ECO:0007669"/>
    <property type="project" value="TreeGrafter"/>
</dbReference>
<name>A0A9X2BRT9_9PROT</name>
<dbReference type="InterPro" id="IPR004358">
    <property type="entry name" value="Sig_transdc_His_kin-like_C"/>
</dbReference>
<sequence length="338" mass="36463">MGSGGTAAGGAGAGGAAVGAPLGPRHSFAAWQETVRLQAAAWSAAEIDAARDLRSAVISIVLRQAEEMAELTTQLERSNKELAAFSYSVSHDLRAPFRHIVGYSELLRELEAQTLSPTGRRFVATIIESAQTAGALIDALLNFSRMGRSRFAQVPVDTAAVLRDVLRTQPPDIAQRRIEWRIGELPVVAGDPVMLRLVLENLVSNAVKYTRGREPAVIQVGCQATDEEFVFSVRDNGTGFDMAFAHKLFGVFQRLHRAEDFEGIGIGLANVRRIVERHGGRVWAEGQLGLGASFFFTLPRAAPHDRVPPEAEAMPASDQGPQPTSRDEAARSGRASTE</sequence>
<reference evidence="8" key="1">
    <citation type="submission" date="2022-04" db="EMBL/GenBank/DDBJ databases">
        <title>Roseomonas acroporae sp. nov., isolated from coral Acropora digitifera.</title>
        <authorList>
            <person name="Sun H."/>
        </authorList>
    </citation>
    <scope>NUCLEOTIDE SEQUENCE</scope>
    <source>
        <strain evidence="8">NAR14</strain>
    </source>
</reference>
<evidence type="ECO:0000259" key="7">
    <source>
        <dbReference type="PROSITE" id="PS50109"/>
    </source>
</evidence>
<dbReference type="FunFam" id="3.30.565.10:FF:000006">
    <property type="entry name" value="Sensor histidine kinase WalK"/>
    <property type="match status" value="1"/>
</dbReference>
<evidence type="ECO:0000313" key="9">
    <source>
        <dbReference type="Proteomes" id="UP001139516"/>
    </source>
</evidence>
<evidence type="ECO:0000256" key="6">
    <source>
        <dbReference type="SAM" id="MobiDB-lite"/>
    </source>
</evidence>
<evidence type="ECO:0000313" key="8">
    <source>
        <dbReference type="EMBL" id="MCK8782953.1"/>
    </source>
</evidence>
<gene>
    <name evidence="8" type="ORF">M0638_00980</name>
</gene>
<dbReference type="Pfam" id="PF00512">
    <property type="entry name" value="HisKA"/>
    <property type="match status" value="1"/>
</dbReference>
<keyword evidence="9" id="KW-1185">Reference proteome</keyword>
<dbReference type="SMART" id="SM00387">
    <property type="entry name" value="HATPase_c"/>
    <property type="match status" value="1"/>
</dbReference>
<dbReference type="GO" id="GO:0000155">
    <property type="term" value="F:phosphorelay sensor kinase activity"/>
    <property type="evidence" value="ECO:0007669"/>
    <property type="project" value="InterPro"/>
</dbReference>
<dbReference type="Gene3D" id="1.10.287.130">
    <property type="match status" value="1"/>
</dbReference>
<protein>
    <recommendedName>
        <fullName evidence="2">histidine kinase</fullName>
        <ecNumber evidence="2">2.7.13.3</ecNumber>
    </recommendedName>
</protein>
<dbReference type="GO" id="GO:0030295">
    <property type="term" value="F:protein kinase activator activity"/>
    <property type="evidence" value="ECO:0007669"/>
    <property type="project" value="TreeGrafter"/>
</dbReference>
<keyword evidence="4" id="KW-0808">Transferase</keyword>
<dbReference type="InterPro" id="IPR043150">
    <property type="entry name" value="Phytochrome_PHY_sf"/>
</dbReference>
<keyword evidence="8" id="KW-0547">Nucleotide-binding</keyword>
<dbReference type="GO" id="GO:0009584">
    <property type="term" value="P:detection of visible light"/>
    <property type="evidence" value="ECO:0007669"/>
    <property type="project" value="InterPro"/>
</dbReference>
<dbReference type="GO" id="GO:0005524">
    <property type="term" value="F:ATP binding"/>
    <property type="evidence" value="ECO:0007669"/>
    <property type="project" value="UniProtKB-KW"/>
</dbReference>
<dbReference type="SUPFAM" id="SSF55781">
    <property type="entry name" value="GAF domain-like"/>
    <property type="match status" value="1"/>
</dbReference>
<dbReference type="SMART" id="SM00388">
    <property type="entry name" value="HisKA"/>
    <property type="match status" value="1"/>
</dbReference>
<dbReference type="GO" id="GO:0000156">
    <property type="term" value="F:phosphorelay response regulator activity"/>
    <property type="evidence" value="ECO:0007669"/>
    <property type="project" value="TreeGrafter"/>
</dbReference>
<dbReference type="PRINTS" id="PR00344">
    <property type="entry name" value="BCTRLSENSOR"/>
</dbReference>
<dbReference type="InterPro" id="IPR003594">
    <property type="entry name" value="HATPase_dom"/>
</dbReference>
<dbReference type="EC" id="2.7.13.3" evidence="2"/>
<comment type="caution">
    <text evidence="8">The sequence shown here is derived from an EMBL/GenBank/DDBJ whole genome shotgun (WGS) entry which is preliminary data.</text>
</comment>
<keyword evidence="8" id="KW-0067">ATP-binding</keyword>
<dbReference type="SUPFAM" id="SSF47384">
    <property type="entry name" value="Homodimeric domain of signal transducing histidine kinase"/>
    <property type="match status" value="1"/>
</dbReference>
<dbReference type="Pfam" id="PF02518">
    <property type="entry name" value="HATPase_c"/>
    <property type="match status" value="1"/>
</dbReference>
<evidence type="ECO:0000256" key="4">
    <source>
        <dbReference type="ARBA" id="ARBA00022679"/>
    </source>
</evidence>
<dbReference type="PROSITE" id="PS50109">
    <property type="entry name" value="HIS_KIN"/>
    <property type="match status" value="1"/>
</dbReference>
<dbReference type="InterPro" id="IPR050351">
    <property type="entry name" value="BphY/WalK/GraS-like"/>
</dbReference>
<dbReference type="InterPro" id="IPR013515">
    <property type="entry name" value="Phytochrome_cen-reg"/>
</dbReference>
<proteinExistence type="predicted"/>
<organism evidence="8 9">
    <name type="scientific">Roseomonas acroporae</name>
    <dbReference type="NCBI Taxonomy" id="2937791"/>
    <lineage>
        <taxon>Bacteria</taxon>
        <taxon>Pseudomonadati</taxon>
        <taxon>Pseudomonadota</taxon>
        <taxon>Alphaproteobacteria</taxon>
        <taxon>Acetobacterales</taxon>
        <taxon>Roseomonadaceae</taxon>
        <taxon>Roseomonas</taxon>
    </lineage>
</organism>
<feature type="compositionally biased region" description="Basic and acidic residues" evidence="6">
    <location>
        <begin position="325"/>
        <end position="338"/>
    </location>
</feature>
<dbReference type="InterPro" id="IPR005467">
    <property type="entry name" value="His_kinase_dom"/>
</dbReference>
<evidence type="ECO:0000256" key="5">
    <source>
        <dbReference type="ARBA" id="ARBA00022777"/>
    </source>
</evidence>
<dbReference type="EMBL" id="JALPRX010000004">
    <property type="protein sequence ID" value="MCK8782953.1"/>
    <property type="molecule type" value="Genomic_DNA"/>
</dbReference>
<feature type="region of interest" description="Disordered" evidence="6">
    <location>
        <begin position="303"/>
        <end position="338"/>
    </location>
</feature>
<dbReference type="PANTHER" id="PTHR42878">
    <property type="entry name" value="TWO-COMPONENT HISTIDINE KINASE"/>
    <property type="match status" value="1"/>
</dbReference>
<accession>A0A9X2BRT9</accession>
<dbReference type="Proteomes" id="UP001139516">
    <property type="component" value="Unassembled WGS sequence"/>
</dbReference>
<comment type="catalytic activity">
    <reaction evidence="1">
        <text>ATP + protein L-histidine = ADP + protein N-phospho-L-histidine.</text>
        <dbReference type="EC" id="2.7.13.3"/>
    </reaction>
</comment>
<dbReference type="InterPro" id="IPR036890">
    <property type="entry name" value="HATPase_C_sf"/>
</dbReference>
<dbReference type="PANTHER" id="PTHR42878:SF15">
    <property type="entry name" value="BACTERIOPHYTOCHROME"/>
    <property type="match status" value="1"/>
</dbReference>
<dbReference type="Pfam" id="PF00360">
    <property type="entry name" value="PHY"/>
    <property type="match status" value="1"/>
</dbReference>
<dbReference type="AlphaFoldDB" id="A0A9X2BRT9"/>
<dbReference type="SUPFAM" id="SSF55874">
    <property type="entry name" value="ATPase domain of HSP90 chaperone/DNA topoisomerase II/histidine kinase"/>
    <property type="match status" value="1"/>
</dbReference>
<keyword evidence="3" id="KW-0597">Phosphoprotein</keyword>
<dbReference type="Gene3D" id="3.30.565.10">
    <property type="entry name" value="Histidine kinase-like ATPase, C-terminal domain"/>
    <property type="match status" value="1"/>
</dbReference>
<keyword evidence="5" id="KW-0418">Kinase</keyword>
<dbReference type="Gene3D" id="3.30.450.270">
    <property type="match status" value="1"/>
</dbReference>
<feature type="domain" description="Histidine kinase" evidence="7">
    <location>
        <begin position="88"/>
        <end position="302"/>
    </location>
</feature>
<evidence type="ECO:0000256" key="2">
    <source>
        <dbReference type="ARBA" id="ARBA00012438"/>
    </source>
</evidence>
<evidence type="ECO:0000256" key="3">
    <source>
        <dbReference type="ARBA" id="ARBA00022553"/>
    </source>
</evidence>